<feature type="domain" description="Fibrinogen C-terminal" evidence="2">
    <location>
        <begin position="1"/>
        <end position="217"/>
    </location>
</feature>
<evidence type="ECO:0000313" key="3">
    <source>
        <dbReference type="Ensembl" id="ENSCSAVP00000018305.1"/>
    </source>
</evidence>
<dbReference type="Proteomes" id="UP000007875">
    <property type="component" value="Unassembled WGS sequence"/>
</dbReference>
<dbReference type="InterPro" id="IPR014716">
    <property type="entry name" value="Fibrinogen_a/b/g_C_1"/>
</dbReference>
<accession>H2ZL39</accession>
<keyword evidence="4" id="KW-1185">Reference proteome</keyword>
<dbReference type="Gene3D" id="3.90.215.10">
    <property type="entry name" value="Gamma Fibrinogen, chain A, domain 1"/>
    <property type="match status" value="1"/>
</dbReference>
<keyword evidence="1" id="KW-1015">Disulfide bond</keyword>
<reference evidence="4" key="1">
    <citation type="submission" date="2003-08" db="EMBL/GenBank/DDBJ databases">
        <authorList>
            <person name="Birren B."/>
            <person name="Nusbaum C."/>
            <person name="Abebe A."/>
            <person name="Abouelleil A."/>
            <person name="Adekoya E."/>
            <person name="Ait-zahra M."/>
            <person name="Allen N."/>
            <person name="Allen T."/>
            <person name="An P."/>
            <person name="Anderson M."/>
            <person name="Anderson S."/>
            <person name="Arachchi H."/>
            <person name="Armbruster J."/>
            <person name="Bachantsang P."/>
            <person name="Baldwin J."/>
            <person name="Barry A."/>
            <person name="Bayul T."/>
            <person name="Blitshsteyn B."/>
            <person name="Bloom T."/>
            <person name="Blye J."/>
            <person name="Boguslavskiy L."/>
            <person name="Borowsky M."/>
            <person name="Boukhgalter B."/>
            <person name="Brunache A."/>
            <person name="Butler J."/>
            <person name="Calixte N."/>
            <person name="Calvo S."/>
            <person name="Camarata J."/>
            <person name="Campo K."/>
            <person name="Chang J."/>
            <person name="Cheshatsang Y."/>
            <person name="Citroen M."/>
            <person name="Collymore A."/>
            <person name="Considine T."/>
            <person name="Cook A."/>
            <person name="Cooke P."/>
            <person name="Corum B."/>
            <person name="Cuomo C."/>
            <person name="David R."/>
            <person name="Dawoe T."/>
            <person name="Degray S."/>
            <person name="Dodge S."/>
            <person name="Dooley K."/>
            <person name="Dorje P."/>
            <person name="Dorjee K."/>
            <person name="Dorris L."/>
            <person name="Duffey N."/>
            <person name="Dupes A."/>
            <person name="Elkins T."/>
            <person name="Engels R."/>
            <person name="Erickson J."/>
            <person name="Farina A."/>
            <person name="Faro S."/>
            <person name="Ferreira P."/>
            <person name="Fischer H."/>
            <person name="Fitzgerald M."/>
            <person name="Foley K."/>
            <person name="Gage D."/>
            <person name="Galagan J."/>
            <person name="Gearin G."/>
            <person name="Gnerre S."/>
            <person name="Gnirke A."/>
            <person name="Goyette A."/>
            <person name="Graham J."/>
            <person name="Grandbois E."/>
            <person name="Gyaltsen K."/>
            <person name="Hafez N."/>
            <person name="Hagopian D."/>
            <person name="Hagos B."/>
            <person name="Hall J."/>
            <person name="Hatcher B."/>
            <person name="Heller A."/>
            <person name="Higgins H."/>
            <person name="Honan T."/>
            <person name="Horn A."/>
            <person name="Houde N."/>
            <person name="Hughes L."/>
            <person name="Hulme W."/>
            <person name="Husby E."/>
            <person name="Iliev I."/>
            <person name="Jaffe D."/>
            <person name="Jones C."/>
            <person name="Kamal M."/>
            <person name="Kamat A."/>
            <person name="Kamvysselis M."/>
            <person name="Karlsson E."/>
            <person name="Kells C."/>
            <person name="Kieu A."/>
            <person name="Kisner P."/>
            <person name="Kodira C."/>
            <person name="Kulbokas E."/>
            <person name="Labutti K."/>
            <person name="Lama D."/>
            <person name="Landers T."/>
            <person name="Leger J."/>
            <person name="Levine S."/>
            <person name="Lewis D."/>
            <person name="Lewis T."/>
            <person name="Lindblad-toh K."/>
            <person name="Liu X."/>
            <person name="Lokyitsang T."/>
            <person name="Lokyitsang Y."/>
            <person name="Lucien O."/>
            <person name="Lui A."/>
            <person name="Ma L.J."/>
            <person name="Mabbitt R."/>
            <person name="Macdonald J."/>
            <person name="Maclean C."/>
            <person name="Major J."/>
            <person name="Manning J."/>
            <person name="Marabella R."/>
            <person name="Maru K."/>
            <person name="Matthews C."/>
            <person name="Mauceli E."/>
            <person name="Mccarthy M."/>
            <person name="Mcdonough S."/>
            <person name="Mcghee T."/>
            <person name="Meldrim J."/>
            <person name="Meneus L."/>
            <person name="Mesirov J."/>
            <person name="Mihalev A."/>
            <person name="Mihova T."/>
            <person name="Mikkelsen T."/>
            <person name="Mlenga V."/>
            <person name="Moru K."/>
            <person name="Mozes J."/>
            <person name="Mulrain L."/>
            <person name="Munson G."/>
            <person name="Naylor J."/>
            <person name="Newes C."/>
            <person name="Nguyen C."/>
            <person name="Nguyen N."/>
            <person name="Nguyen T."/>
            <person name="Nicol R."/>
            <person name="Nielsen C."/>
            <person name="Nizzari M."/>
            <person name="Norbu C."/>
            <person name="Norbu N."/>
            <person name="O'donnell P."/>
            <person name="Okoawo O."/>
            <person name="O'leary S."/>
            <person name="Omotosho B."/>
            <person name="O'neill K."/>
            <person name="Osman S."/>
            <person name="Parker S."/>
            <person name="Perrin D."/>
            <person name="Phunkhang P."/>
            <person name="Piqani B."/>
            <person name="Purcell S."/>
            <person name="Rachupka T."/>
            <person name="Ramasamy U."/>
            <person name="Rameau R."/>
            <person name="Ray V."/>
            <person name="Raymond C."/>
            <person name="Retta R."/>
            <person name="Richardson S."/>
            <person name="Rise C."/>
            <person name="Rodriguez J."/>
            <person name="Rogers J."/>
            <person name="Rogov P."/>
            <person name="Rutman M."/>
            <person name="Schupbach R."/>
            <person name="Seaman C."/>
            <person name="Settipalli S."/>
            <person name="Sharpe T."/>
            <person name="Sheridan J."/>
            <person name="Sherpa N."/>
            <person name="Shi J."/>
            <person name="Smirnov S."/>
            <person name="Smith C."/>
            <person name="Sougnez C."/>
            <person name="Spencer B."/>
            <person name="Stalker J."/>
            <person name="Stange-thomann N."/>
            <person name="Stavropoulos S."/>
            <person name="Stetson K."/>
            <person name="Stone C."/>
            <person name="Stone S."/>
            <person name="Stubbs M."/>
            <person name="Talamas J."/>
            <person name="Tchuinga P."/>
            <person name="Tenzing P."/>
            <person name="Tesfaye S."/>
            <person name="Theodore J."/>
            <person name="Thoulutsang Y."/>
            <person name="Topham K."/>
            <person name="Towey S."/>
            <person name="Tsamla T."/>
            <person name="Tsomo N."/>
            <person name="Vallee D."/>
            <person name="Vassiliev H."/>
            <person name="Venkataraman V."/>
            <person name="Vinson J."/>
            <person name="Vo A."/>
            <person name="Wade C."/>
            <person name="Wang S."/>
            <person name="Wangchuk T."/>
            <person name="Wangdi T."/>
            <person name="Whittaker C."/>
            <person name="Wilkinson J."/>
            <person name="Wu Y."/>
            <person name="Wyman D."/>
            <person name="Yadav S."/>
            <person name="Yang S."/>
            <person name="Yang X."/>
            <person name="Yeager S."/>
            <person name="Yee E."/>
            <person name="Young G."/>
            <person name="Zainoun J."/>
            <person name="Zembeck L."/>
            <person name="Zimmer A."/>
            <person name="Zody M."/>
            <person name="Lander E."/>
        </authorList>
    </citation>
    <scope>NUCLEOTIDE SEQUENCE [LARGE SCALE GENOMIC DNA]</scope>
</reference>
<dbReference type="STRING" id="51511.ENSCSAVP00000018305"/>
<dbReference type="InterPro" id="IPR050373">
    <property type="entry name" value="Fibrinogen_C-term_domain"/>
</dbReference>
<dbReference type="PANTHER" id="PTHR19143">
    <property type="entry name" value="FIBRINOGEN/TENASCIN/ANGIOPOEITIN"/>
    <property type="match status" value="1"/>
</dbReference>
<dbReference type="GeneTree" id="ENSGT00940000163551"/>
<dbReference type="SMART" id="SM00186">
    <property type="entry name" value="FBG"/>
    <property type="match status" value="1"/>
</dbReference>
<dbReference type="InterPro" id="IPR036056">
    <property type="entry name" value="Fibrinogen-like_C"/>
</dbReference>
<dbReference type="AlphaFoldDB" id="H2ZL39"/>
<dbReference type="Pfam" id="PF00147">
    <property type="entry name" value="Fibrinogen_C"/>
    <property type="match status" value="1"/>
</dbReference>
<dbReference type="eggNOG" id="KOG2579">
    <property type="taxonomic scope" value="Eukaryota"/>
</dbReference>
<dbReference type="GO" id="GO:0005615">
    <property type="term" value="C:extracellular space"/>
    <property type="evidence" value="ECO:0007669"/>
    <property type="project" value="TreeGrafter"/>
</dbReference>
<dbReference type="PROSITE" id="PS00514">
    <property type="entry name" value="FIBRINOGEN_C_1"/>
    <property type="match status" value="1"/>
</dbReference>
<dbReference type="InterPro" id="IPR002181">
    <property type="entry name" value="Fibrinogen_a/b/g_C_dom"/>
</dbReference>
<reference evidence="3" key="3">
    <citation type="submission" date="2025-09" db="UniProtKB">
        <authorList>
            <consortium name="Ensembl"/>
        </authorList>
    </citation>
    <scope>IDENTIFICATION</scope>
</reference>
<dbReference type="Gene3D" id="4.10.530.10">
    <property type="entry name" value="Gamma-fibrinogen Carboxyl Terminal Fragment, domain 2"/>
    <property type="match status" value="1"/>
</dbReference>
<dbReference type="PROSITE" id="PS51406">
    <property type="entry name" value="FIBRINOGEN_C_2"/>
    <property type="match status" value="1"/>
</dbReference>
<name>H2ZL39_CIOSA</name>
<dbReference type="OMA" id="TICSGIC"/>
<evidence type="ECO:0000256" key="1">
    <source>
        <dbReference type="ARBA" id="ARBA00023157"/>
    </source>
</evidence>
<organism evidence="3 4">
    <name type="scientific">Ciona savignyi</name>
    <name type="common">Pacific transparent sea squirt</name>
    <dbReference type="NCBI Taxonomy" id="51511"/>
    <lineage>
        <taxon>Eukaryota</taxon>
        <taxon>Metazoa</taxon>
        <taxon>Chordata</taxon>
        <taxon>Tunicata</taxon>
        <taxon>Ascidiacea</taxon>
        <taxon>Phlebobranchia</taxon>
        <taxon>Cionidae</taxon>
        <taxon>Ciona</taxon>
    </lineage>
</organism>
<evidence type="ECO:0000259" key="2">
    <source>
        <dbReference type="PROSITE" id="PS51406"/>
    </source>
</evidence>
<sequence>SGVFPVWLLSRYRIIYVYCDMDVVSNISSKRGWITIQRRLNGEINFYRNWKSYANGFGNPNGEYWVGLENIHLLTYQDVAFFYFNYYDTPPHLRLDFEDNDGVTAYVHYKTFIVSNEENNYAIESILLSGGNALTKGALPLEKDDFSTFDRNNGPFDILNCGEKLHSGWWFYVCGDSNLNGPYPKQGDKNSQSNIYWFRWETINPNNTAFKKVSMKL</sequence>
<dbReference type="HOGENOM" id="CLU_038628_6_1_1"/>
<reference evidence="3" key="2">
    <citation type="submission" date="2025-08" db="UniProtKB">
        <authorList>
            <consortium name="Ensembl"/>
        </authorList>
    </citation>
    <scope>IDENTIFICATION</scope>
</reference>
<dbReference type="Ensembl" id="ENSCSAVT00000018505.1">
    <property type="protein sequence ID" value="ENSCSAVP00000018305.1"/>
    <property type="gene ID" value="ENSCSAVG00000010753.1"/>
</dbReference>
<protein>
    <recommendedName>
        <fullName evidence="2">Fibrinogen C-terminal domain-containing protein</fullName>
    </recommendedName>
</protein>
<dbReference type="InterPro" id="IPR020837">
    <property type="entry name" value="Fibrinogen_CS"/>
</dbReference>
<evidence type="ECO:0000313" key="4">
    <source>
        <dbReference type="Proteomes" id="UP000007875"/>
    </source>
</evidence>
<dbReference type="InParanoid" id="H2ZL39"/>
<proteinExistence type="predicted"/>
<dbReference type="SUPFAM" id="SSF56496">
    <property type="entry name" value="Fibrinogen C-terminal domain-like"/>
    <property type="match status" value="1"/>
</dbReference>
<dbReference type="PANTHER" id="PTHR19143:SF459">
    <property type="entry name" value="FIBRINOGEN C-TERMINAL DOMAIN-CONTAINING PROTEIN"/>
    <property type="match status" value="1"/>
</dbReference>